<evidence type="ECO:0000313" key="3">
    <source>
        <dbReference type="Proteomes" id="UP000322530"/>
    </source>
</evidence>
<evidence type="ECO:0000313" key="2">
    <source>
        <dbReference type="EMBL" id="GCF08948.1"/>
    </source>
</evidence>
<feature type="domain" description="Tn3 transposase DDE" evidence="1">
    <location>
        <begin position="7"/>
        <end position="61"/>
    </location>
</feature>
<dbReference type="Proteomes" id="UP000322530">
    <property type="component" value="Unassembled WGS sequence"/>
</dbReference>
<name>A0A5A5TC41_9CHLR</name>
<dbReference type="RefSeq" id="WP_172632082.1">
    <property type="nucleotide sequence ID" value="NZ_BIXY01000033.1"/>
</dbReference>
<dbReference type="InterPro" id="IPR002513">
    <property type="entry name" value="Tn3_Tnp_DDE_dom"/>
</dbReference>
<dbReference type="GO" id="GO:0004803">
    <property type="term" value="F:transposase activity"/>
    <property type="evidence" value="ECO:0007669"/>
    <property type="project" value="InterPro"/>
</dbReference>
<sequence>MTCAMMAALYLHLIQVSLALINTLMLQEVLAEEKWKNPMKQEDWRGLTPLFYQHVNPYGRFTLDMTQRIPLSVTKIA</sequence>
<organism evidence="2 3">
    <name type="scientific">Dictyobacter arantiisoli</name>
    <dbReference type="NCBI Taxonomy" id="2014874"/>
    <lineage>
        <taxon>Bacteria</taxon>
        <taxon>Bacillati</taxon>
        <taxon>Chloroflexota</taxon>
        <taxon>Ktedonobacteria</taxon>
        <taxon>Ktedonobacterales</taxon>
        <taxon>Dictyobacteraceae</taxon>
        <taxon>Dictyobacter</taxon>
    </lineage>
</organism>
<evidence type="ECO:0000259" key="1">
    <source>
        <dbReference type="Pfam" id="PF01526"/>
    </source>
</evidence>
<comment type="caution">
    <text evidence="2">The sequence shown here is derived from an EMBL/GenBank/DDBJ whole genome shotgun (WGS) entry which is preliminary data.</text>
</comment>
<gene>
    <name evidence="2" type="ORF">KDI_25120</name>
</gene>
<dbReference type="AlphaFoldDB" id="A0A5A5TC41"/>
<dbReference type="EMBL" id="BIXY01000033">
    <property type="protein sequence ID" value="GCF08948.1"/>
    <property type="molecule type" value="Genomic_DNA"/>
</dbReference>
<reference evidence="2 3" key="1">
    <citation type="submission" date="2019-01" db="EMBL/GenBank/DDBJ databases">
        <title>Draft genome sequence of Dictyobacter sp. Uno17.</title>
        <authorList>
            <person name="Wang C.M."/>
            <person name="Zheng Y."/>
            <person name="Sakai Y."/>
            <person name="Abe K."/>
            <person name="Yokota A."/>
            <person name="Yabe S."/>
        </authorList>
    </citation>
    <scope>NUCLEOTIDE SEQUENCE [LARGE SCALE GENOMIC DNA]</scope>
    <source>
        <strain evidence="2 3">Uno17</strain>
    </source>
</reference>
<proteinExistence type="predicted"/>
<dbReference type="GO" id="GO:0006313">
    <property type="term" value="P:DNA transposition"/>
    <property type="evidence" value="ECO:0007669"/>
    <property type="project" value="InterPro"/>
</dbReference>
<accession>A0A5A5TC41</accession>
<protein>
    <recommendedName>
        <fullName evidence="1">Tn3 transposase DDE domain-containing protein</fullName>
    </recommendedName>
</protein>
<keyword evidence="3" id="KW-1185">Reference proteome</keyword>
<dbReference type="Pfam" id="PF01526">
    <property type="entry name" value="DDE_Tnp_Tn3"/>
    <property type="match status" value="1"/>
</dbReference>